<keyword evidence="2" id="KW-1185">Reference proteome</keyword>
<name>A0ABY9PJ49_SERFO</name>
<dbReference type="EMBL" id="CP133586">
    <property type="protein sequence ID" value="WMT12763.1"/>
    <property type="molecule type" value="Genomic_DNA"/>
</dbReference>
<evidence type="ECO:0000313" key="2">
    <source>
        <dbReference type="Proteomes" id="UP001235341"/>
    </source>
</evidence>
<dbReference type="RefSeq" id="WP_192958250.1">
    <property type="nucleotide sequence ID" value="NZ_CP023956.1"/>
</dbReference>
<dbReference type="Proteomes" id="UP001235341">
    <property type="component" value="Chromosome"/>
</dbReference>
<reference evidence="1 2" key="1">
    <citation type="submission" date="2023-08" db="EMBL/GenBank/DDBJ databases">
        <title>Complete Genome and Methylome dissection of Serratia fonticola NEB369.</title>
        <authorList>
            <person name="Fomenkov A."/>
            <person name="Roberts R.D."/>
        </authorList>
    </citation>
    <scope>NUCLEOTIDE SEQUENCE [LARGE SCALE GENOMIC DNA]</scope>
    <source>
        <strain evidence="1 2">NEB369</strain>
    </source>
</reference>
<accession>A0ABY9PJ49</accession>
<organism evidence="1 2">
    <name type="scientific">Serratia fonticola</name>
    <dbReference type="NCBI Taxonomy" id="47917"/>
    <lineage>
        <taxon>Bacteria</taxon>
        <taxon>Pseudomonadati</taxon>
        <taxon>Pseudomonadota</taxon>
        <taxon>Gammaproteobacteria</taxon>
        <taxon>Enterobacterales</taxon>
        <taxon>Yersiniaceae</taxon>
        <taxon>Serratia</taxon>
    </lineage>
</organism>
<evidence type="ECO:0000313" key="1">
    <source>
        <dbReference type="EMBL" id="WMT12763.1"/>
    </source>
</evidence>
<gene>
    <name evidence="1" type="ORF">RFB13_16045</name>
</gene>
<protein>
    <submittedName>
        <fullName evidence="1">Uncharacterized protein</fullName>
    </submittedName>
</protein>
<proteinExistence type="predicted"/>
<sequence length="46" mass="5412">MAKKQYGIMPPFPKMVAMMRSSNNRHFVYGIDWLTKAITIYRYGAK</sequence>